<gene>
    <name evidence="2" type="ORF">SMRZ_LOCUS21058</name>
</gene>
<dbReference type="AlphaFoldDB" id="A0A183MYD3"/>
<dbReference type="PANTHER" id="PTHR15359">
    <property type="entry name" value="IG-LIKE DOMAIN-CONTAINING PROTEIN"/>
    <property type="match status" value="1"/>
</dbReference>
<keyword evidence="3" id="KW-1185">Reference proteome</keyword>
<organism evidence="2 3">
    <name type="scientific">Schistosoma margrebowiei</name>
    <dbReference type="NCBI Taxonomy" id="48269"/>
    <lineage>
        <taxon>Eukaryota</taxon>
        <taxon>Metazoa</taxon>
        <taxon>Spiralia</taxon>
        <taxon>Lophotrochozoa</taxon>
        <taxon>Platyhelminthes</taxon>
        <taxon>Trematoda</taxon>
        <taxon>Digenea</taxon>
        <taxon>Strigeidida</taxon>
        <taxon>Schistosomatoidea</taxon>
        <taxon>Schistosomatidae</taxon>
        <taxon>Schistosoma</taxon>
    </lineage>
</organism>
<protein>
    <submittedName>
        <fullName evidence="2">Uncharacterized protein</fullName>
    </submittedName>
</protein>
<feature type="non-terminal residue" evidence="2">
    <location>
        <position position="1"/>
    </location>
</feature>
<evidence type="ECO:0000256" key="1">
    <source>
        <dbReference type="ARBA" id="ARBA00038017"/>
    </source>
</evidence>
<evidence type="ECO:0000313" key="2">
    <source>
        <dbReference type="EMBL" id="VDP38140.1"/>
    </source>
</evidence>
<accession>A0A183MYD3</accession>
<comment type="similarity">
    <text evidence="1">Belongs to the PCP4 family.</text>
</comment>
<proteinExistence type="inferred from homology"/>
<sequence length="101" mass="11615">CETSQQCASTIPLARFEPGTYHSNEEIDIDLNDPEVQKAALKIQQQFKGFKIAKKSVKVEKVSYCSCMTTMRMMMMKMMMIISIYVMLYLNITSFDIIIVV</sequence>
<reference evidence="2 3" key="1">
    <citation type="submission" date="2018-11" db="EMBL/GenBank/DDBJ databases">
        <authorList>
            <consortium name="Pathogen Informatics"/>
        </authorList>
    </citation>
    <scope>NUCLEOTIDE SEQUENCE [LARGE SCALE GENOMIC DNA]</scope>
    <source>
        <strain evidence="2 3">Zambia</strain>
    </source>
</reference>
<evidence type="ECO:0000313" key="3">
    <source>
        <dbReference type="Proteomes" id="UP000277204"/>
    </source>
</evidence>
<dbReference type="Proteomes" id="UP000277204">
    <property type="component" value="Unassembled WGS sequence"/>
</dbReference>
<name>A0A183MYD3_9TREM</name>
<dbReference type="InterPro" id="IPR052142">
    <property type="entry name" value="Calmodulin_Regulator_PCP4-like"/>
</dbReference>
<dbReference type="EMBL" id="UZAI01018558">
    <property type="protein sequence ID" value="VDP38140.1"/>
    <property type="molecule type" value="Genomic_DNA"/>
</dbReference>
<dbReference type="PANTHER" id="PTHR15359:SF8">
    <property type="entry name" value="PROTEIN CBG01055"/>
    <property type="match status" value="1"/>
</dbReference>